<dbReference type="EMBL" id="LR796766">
    <property type="protein sequence ID" value="CAB4164693.1"/>
    <property type="molecule type" value="Genomic_DNA"/>
</dbReference>
<protein>
    <submittedName>
        <fullName evidence="1">Uncharacterized protein</fullName>
    </submittedName>
</protein>
<accession>A0A6J5P043</accession>
<gene>
    <name evidence="1" type="ORF">UFOVP828_73</name>
</gene>
<organism evidence="1">
    <name type="scientific">uncultured Caudovirales phage</name>
    <dbReference type="NCBI Taxonomy" id="2100421"/>
    <lineage>
        <taxon>Viruses</taxon>
        <taxon>Duplodnaviria</taxon>
        <taxon>Heunggongvirae</taxon>
        <taxon>Uroviricota</taxon>
        <taxon>Caudoviricetes</taxon>
        <taxon>Peduoviridae</taxon>
        <taxon>Maltschvirus</taxon>
        <taxon>Maltschvirus maltsch</taxon>
    </lineage>
</organism>
<name>A0A6J5P043_9CAUD</name>
<reference evidence="1" key="1">
    <citation type="submission" date="2020-04" db="EMBL/GenBank/DDBJ databases">
        <authorList>
            <person name="Chiriac C."/>
            <person name="Salcher M."/>
            <person name="Ghai R."/>
            <person name="Kavagutti S V."/>
        </authorList>
    </citation>
    <scope>NUCLEOTIDE SEQUENCE</scope>
</reference>
<sequence length="38" mass="4413">MKTIILAKCWRCETEMSIDTLDSRYALCYDCAMDKAGY</sequence>
<evidence type="ECO:0000313" key="1">
    <source>
        <dbReference type="EMBL" id="CAB4164693.1"/>
    </source>
</evidence>
<proteinExistence type="predicted"/>